<feature type="transmembrane region" description="Helical" evidence="6">
    <location>
        <begin position="725"/>
        <end position="743"/>
    </location>
</feature>
<feature type="transmembrane region" description="Helical" evidence="6">
    <location>
        <begin position="781"/>
        <end position="800"/>
    </location>
</feature>
<organism evidence="8 9">
    <name type="scientific">Jatrophihabitans cynanchi</name>
    <dbReference type="NCBI Taxonomy" id="2944128"/>
    <lineage>
        <taxon>Bacteria</taxon>
        <taxon>Bacillati</taxon>
        <taxon>Actinomycetota</taxon>
        <taxon>Actinomycetes</taxon>
        <taxon>Jatrophihabitantales</taxon>
        <taxon>Jatrophihabitantaceae</taxon>
        <taxon>Jatrophihabitans</taxon>
    </lineage>
</organism>
<keyword evidence="5 6" id="KW-0472">Membrane</keyword>
<feature type="domain" description="P-type ATPase A" evidence="7">
    <location>
        <begin position="118"/>
        <end position="216"/>
    </location>
</feature>
<dbReference type="Pfam" id="PF00122">
    <property type="entry name" value="E1-E2_ATPase"/>
    <property type="match status" value="1"/>
</dbReference>
<dbReference type="SUPFAM" id="SSF56784">
    <property type="entry name" value="HAD-like"/>
    <property type="match status" value="1"/>
</dbReference>
<feature type="transmembrane region" description="Helical" evidence="6">
    <location>
        <begin position="60"/>
        <end position="82"/>
    </location>
</feature>
<evidence type="ECO:0000259" key="7">
    <source>
        <dbReference type="Pfam" id="PF00122"/>
    </source>
</evidence>
<protein>
    <submittedName>
        <fullName evidence="8">HAD-IC family P-type ATPase</fullName>
    </submittedName>
</protein>
<evidence type="ECO:0000256" key="2">
    <source>
        <dbReference type="ARBA" id="ARBA00022692"/>
    </source>
</evidence>
<dbReference type="SFLD" id="SFLDS00003">
    <property type="entry name" value="Haloacid_Dehalogenase"/>
    <property type="match status" value="1"/>
</dbReference>
<proteinExistence type="predicted"/>
<dbReference type="InterPro" id="IPR018303">
    <property type="entry name" value="ATPase_P-typ_P_site"/>
</dbReference>
<dbReference type="Gene3D" id="1.20.1110.10">
    <property type="entry name" value="Calcium-transporting ATPase, transmembrane domain"/>
    <property type="match status" value="1"/>
</dbReference>
<feature type="transmembrane region" description="Helical" evidence="6">
    <location>
        <begin position="750"/>
        <end position="769"/>
    </location>
</feature>
<evidence type="ECO:0000256" key="5">
    <source>
        <dbReference type="ARBA" id="ARBA00023136"/>
    </source>
</evidence>
<dbReference type="InterPro" id="IPR023298">
    <property type="entry name" value="ATPase_P-typ_TM_dom_sf"/>
</dbReference>
<dbReference type="PRINTS" id="PR00120">
    <property type="entry name" value="HATPASE"/>
</dbReference>
<dbReference type="Pfam" id="PF00702">
    <property type="entry name" value="Hydrolase"/>
    <property type="match status" value="1"/>
</dbReference>
<gene>
    <name evidence="8" type="ORF">M6B22_02855</name>
</gene>
<dbReference type="InterPro" id="IPR059000">
    <property type="entry name" value="ATPase_P-type_domA"/>
</dbReference>
<dbReference type="PROSITE" id="PS00154">
    <property type="entry name" value="ATPASE_E1_E2"/>
    <property type="match status" value="1"/>
</dbReference>
<feature type="transmembrane region" description="Helical" evidence="6">
    <location>
        <begin position="273"/>
        <end position="298"/>
    </location>
</feature>
<dbReference type="InterPro" id="IPR044492">
    <property type="entry name" value="P_typ_ATPase_HD_dom"/>
</dbReference>
<comment type="subcellular location">
    <subcellularLocation>
        <location evidence="1">Cell membrane</location>
        <topology evidence="1">Multi-pass membrane protein</topology>
    </subcellularLocation>
</comment>
<feature type="transmembrane region" description="Helical" evidence="6">
    <location>
        <begin position="88"/>
        <end position="106"/>
    </location>
</feature>
<evidence type="ECO:0000256" key="4">
    <source>
        <dbReference type="ARBA" id="ARBA00022989"/>
    </source>
</evidence>
<reference evidence="8" key="1">
    <citation type="submission" date="2022-05" db="EMBL/GenBank/DDBJ databases">
        <title>Jatrophihabitans sp. SB3-54 whole genome sequence.</title>
        <authorList>
            <person name="Suh M.K."/>
            <person name="Eom M.K."/>
            <person name="Kim J.S."/>
            <person name="Kim H.S."/>
            <person name="Do H.E."/>
            <person name="Shin Y.K."/>
            <person name="Lee J.-S."/>
        </authorList>
    </citation>
    <scope>NUCLEOTIDE SEQUENCE</scope>
    <source>
        <strain evidence="8">SB3-54</strain>
    </source>
</reference>
<evidence type="ECO:0000256" key="6">
    <source>
        <dbReference type="SAM" id="Phobius"/>
    </source>
</evidence>
<dbReference type="InterPro" id="IPR023214">
    <property type="entry name" value="HAD_sf"/>
</dbReference>
<dbReference type="Proteomes" id="UP001164693">
    <property type="component" value="Chromosome"/>
</dbReference>
<dbReference type="RefSeq" id="WP_269444264.1">
    <property type="nucleotide sequence ID" value="NZ_CP097463.1"/>
</dbReference>
<dbReference type="EMBL" id="CP097463">
    <property type="protein sequence ID" value="WAX57717.1"/>
    <property type="molecule type" value="Genomic_DNA"/>
</dbReference>
<dbReference type="InterPro" id="IPR001757">
    <property type="entry name" value="P_typ_ATPase"/>
</dbReference>
<dbReference type="SUPFAM" id="SSF81660">
    <property type="entry name" value="Metal cation-transporting ATPase, ATP-binding domain N"/>
    <property type="match status" value="1"/>
</dbReference>
<dbReference type="NCBIfam" id="TIGR01494">
    <property type="entry name" value="ATPase_P-type"/>
    <property type="match status" value="2"/>
</dbReference>
<feature type="transmembrane region" description="Helical" evidence="6">
    <location>
        <begin position="633"/>
        <end position="652"/>
    </location>
</feature>
<feature type="transmembrane region" description="Helical" evidence="6">
    <location>
        <begin position="658"/>
        <end position="676"/>
    </location>
</feature>
<evidence type="ECO:0000313" key="8">
    <source>
        <dbReference type="EMBL" id="WAX57717.1"/>
    </source>
</evidence>
<feature type="transmembrane region" description="Helical" evidence="6">
    <location>
        <begin position="688"/>
        <end position="705"/>
    </location>
</feature>
<keyword evidence="2 6" id="KW-0812">Transmembrane</keyword>
<dbReference type="SFLD" id="SFLDF00027">
    <property type="entry name" value="p-type_atpase"/>
    <property type="match status" value="1"/>
</dbReference>
<evidence type="ECO:0000313" key="9">
    <source>
        <dbReference type="Proteomes" id="UP001164693"/>
    </source>
</evidence>
<dbReference type="SUPFAM" id="SSF81665">
    <property type="entry name" value="Calcium ATPase, transmembrane domain M"/>
    <property type="match status" value="1"/>
</dbReference>
<sequence>MAEGSGVDGVPRGAVFPAAPKEAARPNPAGLSAAEVAERVASGHTNATDERTSRTTGEIVRANVFTVFNGLLVTLFVVIMATGRWQNGLFGLVVIANSAIGIVQEVRAKRTLDRLAVLNAPHARVVRDGATSEIAIADVVLDDLLELRAGDQVPADGEVRGSDGLELDESLLTGESDPIPKEAGDQVRSGSIVVAGHGRFQATAVGAAAYAASLASEARRFTVTHSELVAGTNKLLRWISLMLVLVAPVLIWSQFRSKDNEGWREALTGTVAALVGMVPEGLVLLTSLAFVIATVSLVRQSTLVQELPAVEGLARVDVVCLDKTGTLTDGDIRFDRLEVLAGTDESEVRAGLGVLTRCGDSNATSAALIEQFPAADWGEVRAVPFSSARKWSAVLTADHGDWVLGAPEMVLHANAGAAQTDARQRADAIAEQGARVLLLARAASGSGIGTDAPLPPDLSPAALVVLAEHIREDAEQTLRFFTEQGVALKVISGDNPRTVGAVAAALHLPGVDSAADAIDARTLPEDLEELGAVLDTHSVFGRVTPHQKRAVVKALQLRGHVVAMTGDGVNDALALKDADIGVAMGNGTAATRAVAQIVLLDGRFAHLPSVVAEGRRVIANIERAANLFVVKNMYSFALAILVAFTGIAYPLAPIQLTLISAVTIGIPGFVLALGPNTRRYVPGFLRRVLRFAIPVGAITGVSAYLGYQVTRWTDVGAGVEEARTTAALIVLIVSLWTLLVLARPLVGWKLALVATMAGAVAIIIAIAPLGHGLFLLDVTPLRLSIAAPLGAAGAIGVEIAHRSIAALARRGTRRPDATVPAGR</sequence>
<dbReference type="InterPro" id="IPR008250">
    <property type="entry name" value="ATPase_P-typ_transduc_dom_A_sf"/>
</dbReference>
<dbReference type="Gene3D" id="2.70.150.10">
    <property type="entry name" value="Calcium-transporting ATPase, cytoplasmic transduction domain A"/>
    <property type="match status" value="1"/>
</dbReference>
<evidence type="ECO:0000256" key="1">
    <source>
        <dbReference type="ARBA" id="ARBA00004651"/>
    </source>
</evidence>
<dbReference type="Gene3D" id="3.40.1110.10">
    <property type="entry name" value="Calcium-transporting ATPase, cytoplasmic domain N"/>
    <property type="match status" value="1"/>
</dbReference>
<feature type="transmembrane region" description="Helical" evidence="6">
    <location>
        <begin position="235"/>
        <end position="253"/>
    </location>
</feature>
<evidence type="ECO:0000256" key="3">
    <source>
        <dbReference type="ARBA" id="ARBA00022967"/>
    </source>
</evidence>
<dbReference type="SFLD" id="SFLDG00002">
    <property type="entry name" value="C1.7:_P-type_atpase_like"/>
    <property type="match status" value="1"/>
</dbReference>
<dbReference type="InterPro" id="IPR036412">
    <property type="entry name" value="HAD-like_sf"/>
</dbReference>
<keyword evidence="3" id="KW-1278">Translocase</keyword>
<dbReference type="Gene3D" id="3.40.50.1000">
    <property type="entry name" value="HAD superfamily/HAD-like"/>
    <property type="match status" value="1"/>
</dbReference>
<dbReference type="PANTHER" id="PTHR42861">
    <property type="entry name" value="CALCIUM-TRANSPORTING ATPASE"/>
    <property type="match status" value="1"/>
</dbReference>
<name>A0ABY7JYS7_9ACTN</name>
<keyword evidence="9" id="KW-1185">Reference proteome</keyword>
<keyword evidence="4 6" id="KW-1133">Transmembrane helix</keyword>
<dbReference type="InterPro" id="IPR023299">
    <property type="entry name" value="ATPase_P-typ_cyto_dom_N"/>
</dbReference>
<accession>A0ABY7JYS7</accession>
<dbReference type="SUPFAM" id="SSF81653">
    <property type="entry name" value="Calcium ATPase, transduction domain A"/>
    <property type="match status" value="1"/>
</dbReference>
<dbReference type="PRINTS" id="PR00119">
    <property type="entry name" value="CATATPASE"/>
</dbReference>